<dbReference type="Gene3D" id="2.40.420.20">
    <property type="match status" value="1"/>
</dbReference>
<dbReference type="GO" id="GO:0022857">
    <property type="term" value="F:transmembrane transporter activity"/>
    <property type="evidence" value="ECO:0007669"/>
    <property type="project" value="InterPro"/>
</dbReference>
<accession>Q5H091</accession>
<dbReference type="Proteomes" id="UP000006735">
    <property type="component" value="Chromosome"/>
</dbReference>
<dbReference type="HOGENOM" id="CLU_018816_13_3_6"/>
<dbReference type="Gene3D" id="2.40.50.100">
    <property type="match status" value="1"/>
</dbReference>
<feature type="domain" description="CzcB-like barrel-sandwich hybrid" evidence="4">
    <location>
        <begin position="130"/>
        <end position="273"/>
    </location>
</feature>
<dbReference type="EMBL" id="AE013598">
    <property type="protein sequence ID" value="AAW75630.1"/>
    <property type="molecule type" value="Genomic_DNA"/>
</dbReference>
<dbReference type="Gene3D" id="1.10.287.470">
    <property type="entry name" value="Helix hairpin bin"/>
    <property type="match status" value="1"/>
</dbReference>
<keyword evidence="6" id="KW-1185">Reference proteome</keyword>
<dbReference type="InterPro" id="IPR058792">
    <property type="entry name" value="Beta-barrel_RND_2"/>
</dbReference>
<dbReference type="GO" id="GO:0030313">
    <property type="term" value="C:cell envelope"/>
    <property type="evidence" value="ECO:0007669"/>
    <property type="project" value="TreeGrafter"/>
</dbReference>
<dbReference type="SUPFAM" id="SSF111369">
    <property type="entry name" value="HlyD-like secretion proteins"/>
    <property type="match status" value="1"/>
</dbReference>
<dbReference type="InterPro" id="IPR058647">
    <property type="entry name" value="BSH_CzcB-like"/>
</dbReference>
<dbReference type="FunFam" id="2.40.30.170:FF:000010">
    <property type="entry name" value="Efflux RND transporter periplasmic adaptor subunit"/>
    <property type="match status" value="1"/>
</dbReference>
<dbReference type="Pfam" id="PF25973">
    <property type="entry name" value="BSH_CzcB"/>
    <property type="match status" value="1"/>
</dbReference>
<feature type="domain" description="CusB-like beta-barrel" evidence="3">
    <location>
        <begin position="276"/>
        <end position="352"/>
    </location>
</feature>
<reference evidence="5 6" key="1">
    <citation type="journal article" date="2005" name="Nucleic Acids Res.">
        <title>The genome sequence of Xanthomonas oryzae pathovar oryzae KACC10331, the bacterial blight pathogen of rice.</title>
        <authorList>
            <person name="Lee B.M."/>
            <person name="Park Y.J."/>
            <person name="Park D.S."/>
            <person name="Kang H.W."/>
            <person name="Kim J.G."/>
            <person name="Song E.S."/>
            <person name="Park I.C."/>
            <person name="Yoon U.H."/>
            <person name="Hahn J.H."/>
            <person name="Koo B.S."/>
            <person name="Lee G.B."/>
            <person name="Kim H."/>
            <person name="Park H.S."/>
            <person name="Yoon K.O."/>
            <person name="Kim J.H."/>
            <person name="Jung C.H."/>
            <person name="Koh N.H."/>
            <person name="Seo J.S."/>
            <person name="Go S.J."/>
        </authorList>
    </citation>
    <scope>NUCLEOTIDE SEQUENCE [LARGE SCALE GENOMIC DNA]</scope>
    <source>
        <strain evidence="6">KACC10331 / KXO85</strain>
    </source>
</reference>
<name>Q5H091_XANOR</name>
<dbReference type="GO" id="GO:0016020">
    <property type="term" value="C:membrane"/>
    <property type="evidence" value="ECO:0007669"/>
    <property type="project" value="InterPro"/>
</dbReference>
<evidence type="ECO:0000313" key="6">
    <source>
        <dbReference type="Proteomes" id="UP000006735"/>
    </source>
</evidence>
<dbReference type="GO" id="GO:0015679">
    <property type="term" value="P:plasma membrane copper ion transport"/>
    <property type="evidence" value="ECO:0007669"/>
    <property type="project" value="TreeGrafter"/>
</dbReference>
<protein>
    <submittedName>
        <fullName evidence="5">Cation efflux system protein</fullName>
    </submittedName>
</protein>
<dbReference type="PANTHER" id="PTHR30097:SF4">
    <property type="entry name" value="SLR6042 PROTEIN"/>
    <property type="match status" value="1"/>
</dbReference>
<sequence>MAICHGCQTMPSCAAAGSERVCIANASAARFRGSRTACATPSPPRSSHSMSSLFLRSTLAAACVGSLLAGCGATPPPPAPSPLLIHTSTQVSVPAHSPLRASLRVQAVRSQPIAPMVQMPAVIDVLPERLVRVVPPLAGRVVALPKTLGDTVRAGDVLCVLDSAELATAYSDAGKARATLQQARLELARQKVLAADSIAAAHDLQAAQQAFDSAQNDARAASDRLAQLGVAAQATSHRRYVLRAPIAGRVVDLSAALGGFWNDTSAPLMTVADISRVWLTASVPEREIGQVFEGQQVTASLDAYPGQHFTGQVQHLDDLLDPTTRTLKVRVALNNHDGLLKPGMFARAQFQARPQQALLIPDSALLQMGLYTRVFIETAPFVYRSRIVATGRAVDGSTEILSGLKAGERVVIKDGALLND</sequence>
<evidence type="ECO:0000259" key="3">
    <source>
        <dbReference type="Pfam" id="PF25954"/>
    </source>
</evidence>
<dbReference type="Gene3D" id="2.40.30.170">
    <property type="match status" value="1"/>
</dbReference>
<evidence type="ECO:0000256" key="1">
    <source>
        <dbReference type="ARBA" id="ARBA00009477"/>
    </source>
</evidence>
<keyword evidence="2" id="KW-0813">Transport</keyword>
<dbReference type="AlphaFoldDB" id="Q5H091"/>
<organism evidence="5 6">
    <name type="scientific">Xanthomonas oryzae pv. oryzae (strain KACC10331 / KXO85)</name>
    <dbReference type="NCBI Taxonomy" id="291331"/>
    <lineage>
        <taxon>Bacteria</taxon>
        <taxon>Pseudomonadati</taxon>
        <taxon>Pseudomonadota</taxon>
        <taxon>Gammaproteobacteria</taxon>
        <taxon>Lysobacterales</taxon>
        <taxon>Lysobacteraceae</taxon>
        <taxon>Xanthomonas</taxon>
    </lineage>
</organism>
<evidence type="ECO:0000259" key="4">
    <source>
        <dbReference type="Pfam" id="PF25973"/>
    </source>
</evidence>
<dbReference type="InterPro" id="IPR006143">
    <property type="entry name" value="RND_pump_MFP"/>
</dbReference>
<dbReference type="Pfam" id="PF25954">
    <property type="entry name" value="Beta-barrel_RND_2"/>
    <property type="match status" value="1"/>
</dbReference>
<dbReference type="GO" id="GO:0060003">
    <property type="term" value="P:copper ion export"/>
    <property type="evidence" value="ECO:0007669"/>
    <property type="project" value="TreeGrafter"/>
</dbReference>
<dbReference type="KEGG" id="xoo:XOO2376"/>
<comment type="similarity">
    <text evidence="1">Belongs to the membrane fusion protein (MFP) (TC 8.A.1) family.</text>
</comment>
<dbReference type="InterPro" id="IPR051909">
    <property type="entry name" value="MFP_Cation_Efflux"/>
</dbReference>
<gene>
    <name evidence="5" type="primary">czcB</name>
    <name evidence="5" type="ordered locus">XOO2376</name>
</gene>
<dbReference type="NCBIfam" id="TIGR01730">
    <property type="entry name" value="RND_mfp"/>
    <property type="match status" value="1"/>
</dbReference>
<evidence type="ECO:0000313" key="5">
    <source>
        <dbReference type="EMBL" id="AAW75630.1"/>
    </source>
</evidence>
<proteinExistence type="inferred from homology"/>
<dbReference type="STRING" id="291331.XOO2376"/>
<dbReference type="PANTHER" id="PTHR30097">
    <property type="entry name" value="CATION EFFLUX SYSTEM PROTEIN CUSB"/>
    <property type="match status" value="1"/>
</dbReference>
<evidence type="ECO:0000256" key="2">
    <source>
        <dbReference type="ARBA" id="ARBA00022448"/>
    </source>
</evidence>